<reference evidence="1" key="1">
    <citation type="submission" date="2021-06" db="EMBL/GenBank/DDBJ databases">
        <title>Description of novel taxa of the family Lachnospiraceae.</title>
        <authorList>
            <person name="Chaplin A.V."/>
            <person name="Sokolova S.R."/>
            <person name="Pikina A.P."/>
            <person name="Korzhanova M."/>
            <person name="Belova V."/>
            <person name="Korostin D."/>
            <person name="Efimov B.A."/>
        </authorList>
    </citation>
    <scope>NUCLEOTIDE SEQUENCE</scope>
    <source>
        <strain evidence="1">ASD5720</strain>
    </source>
</reference>
<name>A0A949K212_9FIRM</name>
<dbReference type="RefSeq" id="WP_238720269.1">
    <property type="nucleotide sequence ID" value="NZ_JAHQCW010000001.1"/>
</dbReference>
<comment type="caution">
    <text evidence="1">The sequence shown here is derived from an EMBL/GenBank/DDBJ whole genome shotgun (WGS) entry which is preliminary data.</text>
</comment>
<sequence>MKNHTENIHTNTPNRYTGFPPANLTDESWQAMFRDLKNQIHSSKYTKLYGGSAHFRISGQLSLPETGDTQFQHYKLYINDVLRQIRKGNIEYCYYIYQICDLLKFEHDALKTRYDPAGRYFEVWL</sequence>
<gene>
    <name evidence="1" type="ORF">KTH89_00785</name>
</gene>
<organism evidence="1 2">
    <name type="scientific">Diplocloster agilis</name>
    <dbReference type="NCBI Taxonomy" id="2850323"/>
    <lineage>
        <taxon>Bacteria</taxon>
        <taxon>Bacillati</taxon>
        <taxon>Bacillota</taxon>
        <taxon>Clostridia</taxon>
        <taxon>Lachnospirales</taxon>
        <taxon>Lachnospiraceae</taxon>
        <taxon>Diplocloster</taxon>
    </lineage>
</organism>
<proteinExistence type="predicted"/>
<evidence type="ECO:0000313" key="2">
    <source>
        <dbReference type="Proteomes" id="UP000712157"/>
    </source>
</evidence>
<evidence type="ECO:0000313" key="1">
    <source>
        <dbReference type="EMBL" id="MBU9735051.1"/>
    </source>
</evidence>
<accession>A0A949K212</accession>
<dbReference type="EMBL" id="JAHQCW010000001">
    <property type="protein sequence ID" value="MBU9735051.1"/>
    <property type="molecule type" value="Genomic_DNA"/>
</dbReference>
<dbReference type="AlphaFoldDB" id="A0A949K212"/>
<keyword evidence="2" id="KW-1185">Reference proteome</keyword>
<dbReference type="Proteomes" id="UP000712157">
    <property type="component" value="Unassembled WGS sequence"/>
</dbReference>
<protein>
    <submittedName>
        <fullName evidence="1">Uncharacterized protein</fullName>
    </submittedName>
</protein>